<feature type="compositionally biased region" description="Polar residues" evidence="1">
    <location>
        <begin position="10"/>
        <end position="33"/>
    </location>
</feature>
<dbReference type="Proteomes" id="UP001140502">
    <property type="component" value="Unassembled WGS sequence"/>
</dbReference>
<sequence>MSHHTGPFPDQSNAALPNMAPGNTSNQPASQYAVQPPFQHSGPLNSHPPFRGPPSFLGQAAPGQGAGTGAHSGQHPMVNGNANGNVNGNMNGSDNSWVPSAHQFIANALRSSGLADMNHSMARPAVPMFMAPDQEFGSQHNVRAPPNSPAEGFSQMATAPANTFDSGTPVP</sequence>
<accession>A0A9W8W405</accession>
<comment type="caution">
    <text evidence="2">The sequence shown here is derived from an EMBL/GenBank/DDBJ whole genome shotgun (WGS) entry which is preliminary data.</text>
</comment>
<feature type="region of interest" description="Disordered" evidence="1">
    <location>
        <begin position="1"/>
        <end position="91"/>
    </location>
</feature>
<dbReference type="OrthoDB" id="5098193at2759"/>
<evidence type="ECO:0000313" key="2">
    <source>
        <dbReference type="EMBL" id="KAJ4310909.1"/>
    </source>
</evidence>
<feature type="compositionally biased region" description="Low complexity" evidence="1">
    <location>
        <begin position="77"/>
        <end position="91"/>
    </location>
</feature>
<feature type="region of interest" description="Disordered" evidence="1">
    <location>
        <begin position="137"/>
        <end position="171"/>
    </location>
</feature>
<evidence type="ECO:0000313" key="3">
    <source>
        <dbReference type="Proteomes" id="UP001140502"/>
    </source>
</evidence>
<organism evidence="2 3">
    <name type="scientific">Fusarium piperis</name>
    <dbReference type="NCBI Taxonomy" id="1435070"/>
    <lineage>
        <taxon>Eukaryota</taxon>
        <taxon>Fungi</taxon>
        <taxon>Dikarya</taxon>
        <taxon>Ascomycota</taxon>
        <taxon>Pezizomycotina</taxon>
        <taxon>Sordariomycetes</taxon>
        <taxon>Hypocreomycetidae</taxon>
        <taxon>Hypocreales</taxon>
        <taxon>Nectriaceae</taxon>
        <taxon>Fusarium</taxon>
        <taxon>Fusarium solani species complex</taxon>
    </lineage>
</organism>
<gene>
    <name evidence="2" type="ORF">N0V84_010730</name>
</gene>
<feature type="compositionally biased region" description="Polar residues" evidence="1">
    <location>
        <begin position="155"/>
        <end position="171"/>
    </location>
</feature>
<evidence type="ECO:0000256" key="1">
    <source>
        <dbReference type="SAM" id="MobiDB-lite"/>
    </source>
</evidence>
<name>A0A9W8W405_9HYPO</name>
<dbReference type="EMBL" id="JAPEUR010000354">
    <property type="protein sequence ID" value="KAJ4310909.1"/>
    <property type="molecule type" value="Genomic_DNA"/>
</dbReference>
<dbReference type="AlphaFoldDB" id="A0A9W8W405"/>
<reference evidence="2" key="1">
    <citation type="submission" date="2022-10" db="EMBL/GenBank/DDBJ databases">
        <title>Tapping the CABI collections for fungal endophytes: first genome assemblies for Collariella, Neodidymelliopsis, Ascochyta clinopodiicola, Didymella pomorum, Didymosphaeria variabile, Neocosmospora piperis and Neocucurbitaria cava.</title>
        <authorList>
            <person name="Hill R."/>
        </authorList>
    </citation>
    <scope>NUCLEOTIDE SEQUENCE</scope>
    <source>
        <strain evidence="2">IMI 366586</strain>
    </source>
</reference>
<proteinExistence type="predicted"/>
<protein>
    <submittedName>
        <fullName evidence="2">Uncharacterized protein</fullName>
    </submittedName>
</protein>
<keyword evidence="3" id="KW-1185">Reference proteome</keyword>